<dbReference type="RefSeq" id="WP_348263994.1">
    <property type="nucleotide sequence ID" value="NZ_CP121196.1"/>
</dbReference>
<dbReference type="EMBL" id="CP121196">
    <property type="protein sequence ID" value="XBH18776.1"/>
    <property type="molecule type" value="Genomic_DNA"/>
</dbReference>
<dbReference type="SUPFAM" id="SSF56784">
    <property type="entry name" value="HAD-like"/>
    <property type="match status" value="1"/>
</dbReference>
<organism evidence="1">
    <name type="scientific">Telmatobacter sp. DSM 110680</name>
    <dbReference type="NCBI Taxonomy" id="3036704"/>
    <lineage>
        <taxon>Bacteria</taxon>
        <taxon>Pseudomonadati</taxon>
        <taxon>Acidobacteriota</taxon>
        <taxon>Terriglobia</taxon>
        <taxon>Terriglobales</taxon>
        <taxon>Acidobacteriaceae</taxon>
        <taxon>Telmatobacter</taxon>
    </lineage>
</organism>
<sequence>MFPFDVILFDIGGVLLTNGWDHRERAAIVDQFHLDLAVLEAHHAKAFEAWERGEISLDEYLNAVVFYQPRPFSREEFFAAMCAQSKTLPDGAIGILAGLAASDRCMIGALNNEARETNEFRLANFSLRRYLKFAFTSCYMGIRKPDPTIYRHALGILGKPADRTLFIDDRLENVAAAAAIGMKAIRFTGADALHSDLQALEVL</sequence>
<gene>
    <name evidence="1" type="ORF">P8935_05545</name>
</gene>
<proteinExistence type="predicted"/>
<dbReference type="AlphaFoldDB" id="A0AAU7DN01"/>
<accession>A0AAU7DN01</accession>
<evidence type="ECO:0000313" key="1">
    <source>
        <dbReference type="EMBL" id="XBH18776.1"/>
    </source>
</evidence>
<keyword evidence="1" id="KW-0378">Hydrolase</keyword>
<protein>
    <submittedName>
        <fullName evidence="1">HAD-IA family hydrolase</fullName>
    </submittedName>
</protein>
<dbReference type="Pfam" id="PF00702">
    <property type="entry name" value="Hydrolase"/>
    <property type="match status" value="1"/>
</dbReference>
<dbReference type="SFLD" id="SFLDS00003">
    <property type="entry name" value="Haloacid_Dehalogenase"/>
    <property type="match status" value="1"/>
</dbReference>
<dbReference type="GO" id="GO:0016787">
    <property type="term" value="F:hydrolase activity"/>
    <property type="evidence" value="ECO:0007669"/>
    <property type="project" value="UniProtKB-KW"/>
</dbReference>
<dbReference type="NCBIfam" id="TIGR01509">
    <property type="entry name" value="HAD-SF-IA-v3"/>
    <property type="match status" value="1"/>
</dbReference>
<dbReference type="InterPro" id="IPR023198">
    <property type="entry name" value="PGP-like_dom2"/>
</dbReference>
<dbReference type="Gene3D" id="3.40.50.1000">
    <property type="entry name" value="HAD superfamily/HAD-like"/>
    <property type="match status" value="1"/>
</dbReference>
<dbReference type="PANTHER" id="PTHR43611:SF3">
    <property type="entry name" value="FLAVIN MONONUCLEOTIDE HYDROLASE 1, CHLOROPLATIC"/>
    <property type="match status" value="1"/>
</dbReference>
<dbReference type="Gene3D" id="1.10.150.240">
    <property type="entry name" value="Putative phosphatase, domain 2"/>
    <property type="match status" value="1"/>
</dbReference>
<dbReference type="SFLD" id="SFLDG01129">
    <property type="entry name" value="C1.5:_HAD__Beta-PGM__Phosphata"/>
    <property type="match status" value="1"/>
</dbReference>
<dbReference type="PANTHER" id="PTHR43611">
    <property type="entry name" value="ALPHA-D-GLUCOSE 1-PHOSPHATE PHOSPHATASE"/>
    <property type="match status" value="1"/>
</dbReference>
<reference evidence="1" key="1">
    <citation type="submission" date="2023-03" db="EMBL/GenBank/DDBJ databases">
        <title>Edaphobacter sp.</title>
        <authorList>
            <person name="Huber K.J."/>
            <person name="Papendorf J."/>
            <person name="Pilke C."/>
            <person name="Bunk B."/>
            <person name="Sproeer C."/>
            <person name="Pester M."/>
        </authorList>
    </citation>
    <scope>NUCLEOTIDE SEQUENCE</scope>
    <source>
        <strain evidence="1">DSM 110680</strain>
    </source>
</reference>
<dbReference type="InterPro" id="IPR006439">
    <property type="entry name" value="HAD-SF_hydro_IA"/>
</dbReference>
<name>A0AAU7DN01_9BACT</name>
<dbReference type="InterPro" id="IPR023214">
    <property type="entry name" value="HAD_sf"/>
</dbReference>
<dbReference type="InterPro" id="IPR036412">
    <property type="entry name" value="HAD-like_sf"/>
</dbReference>